<sequence length="137" mass="15573">MKNQSSLSLINQGRKMTEFAKRLELEGNSIANAELIKALGGLDKHMQAKALTSETMMKTIESTMQEIHEQLVKSNKKLRSSEDESIEIKTEIRKTNLRLDSLEMELIAMHKDSNQRLDTLVGQFDQMLDVLKLIAGR</sequence>
<reference evidence="2" key="1">
    <citation type="submission" date="2017-08" db="EMBL/GenBank/DDBJ databases">
        <title>A dynamic microbial community with high functional redundancy inhabits the cold, oxic subseafloor aquifer.</title>
        <authorList>
            <person name="Tully B.J."/>
            <person name="Wheat C.G."/>
            <person name="Glazer B.T."/>
            <person name="Huber J.A."/>
        </authorList>
    </citation>
    <scope>NUCLEOTIDE SEQUENCE [LARGE SCALE GENOMIC DNA]</scope>
</reference>
<accession>A0A2A4T436</accession>
<dbReference type="EMBL" id="NVSR01000046">
    <property type="protein sequence ID" value="PCI27895.1"/>
    <property type="molecule type" value="Genomic_DNA"/>
</dbReference>
<protein>
    <submittedName>
        <fullName evidence="1">Uncharacterized protein</fullName>
    </submittedName>
</protein>
<dbReference type="AlphaFoldDB" id="A0A2A4T436"/>
<gene>
    <name evidence="1" type="ORF">COB67_07570</name>
</gene>
<dbReference type="Proteomes" id="UP000218113">
    <property type="component" value="Unassembled WGS sequence"/>
</dbReference>
<comment type="caution">
    <text evidence="1">The sequence shown here is derived from an EMBL/GenBank/DDBJ whole genome shotgun (WGS) entry which is preliminary data.</text>
</comment>
<evidence type="ECO:0000313" key="1">
    <source>
        <dbReference type="EMBL" id="PCI27895.1"/>
    </source>
</evidence>
<proteinExistence type="predicted"/>
<name>A0A2A4T436_9DELT</name>
<evidence type="ECO:0000313" key="2">
    <source>
        <dbReference type="Proteomes" id="UP000218113"/>
    </source>
</evidence>
<organism evidence="1 2">
    <name type="scientific">SAR324 cluster bacterium</name>
    <dbReference type="NCBI Taxonomy" id="2024889"/>
    <lineage>
        <taxon>Bacteria</taxon>
        <taxon>Deltaproteobacteria</taxon>
        <taxon>SAR324 cluster</taxon>
    </lineage>
</organism>